<evidence type="ECO:0000256" key="1">
    <source>
        <dbReference type="SAM" id="MobiDB-lite"/>
    </source>
</evidence>
<organism evidence="3 4">
    <name type="scientific">Rhodococcus hoagii</name>
    <name type="common">Corynebacterium equii</name>
    <dbReference type="NCBI Taxonomy" id="43767"/>
    <lineage>
        <taxon>Bacteria</taxon>
        <taxon>Bacillati</taxon>
        <taxon>Actinomycetota</taxon>
        <taxon>Actinomycetes</taxon>
        <taxon>Mycobacteriales</taxon>
        <taxon>Nocardiaceae</taxon>
        <taxon>Prescottella</taxon>
    </lineage>
</organism>
<accession>A0AAE2W8B1</accession>
<name>A0AAE2W8B1_RHOHA</name>
<protein>
    <submittedName>
        <fullName evidence="3">Transposase</fullName>
    </submittedName>
</protein>
<comment type="caution">
    <text evidence="3">The sequence shown here is derived from an EMBL/GenBank/DDBJ whole genome shotgun (WGS) entry which is preliminary data.</text>
</comment>
<evidence type="ECO:0000313" key="4">
    <source>
        <dbReference type="Proteomes" id="UP000706122"/>
    </source>
</evidence>
<reference evidence="3" key="1">
    <citation type="submission" date="2019-11" db="EMBL/GenBank/DDBJ databases">
        <title>Spread of Macrolides and rifampicin resistant Rhodococcus equi in clinical isolates in the USA.</title>
        <authorList>
            <person name="Alvarez-Narvaez S."/>
            <person name="Huber L."/>
            <person name="Cohen N.D."/>
            <person name="Slovis N."/>
            <person name="Greiter M."/>
            <person name="Giguere S."/>
            <person name="Hart K."/>
        </authorList>
    </citation>
    <scope>NUCLEOTIDE SEQUENCE</scope>
    <source>
        <strain evidence="3">Lh_5</strain>
    </source>
</reference>
<dbReference type="GO" id="GO:0004803">
    <property type="term" value="F:transposase activity"/>
    <property type="evidence" value="ECO:0007669"/>
    <property type="project" value="InterPro"/>
</dbReference>
<feature type="region of interest" description="Disordered" evidence="1">
    <location>
        <begin position="1"/>
        <end position="23"/>
    </location>
</feature>
<evidence type="ECO:0000313" key="3">
    <source>
        <dbReference type="EMBL" id="MBM4715834.1"/>
    </source>
</evidence>
<dbReference type="Pfam" id="PF02371">
    <property type="entry name" value="Transposase_20"/>
    <property type="match status" value="1"/>
</dbReference>
<proteinExistence type="predicted"/>
<dbReference type="Proteomes" id="UP000706122">
    <property type="component" value="Unassembled WGS sequence"/>
</dbReference>
<feature type="domain" description="Transposase IS116/IS110/IS902 C-terminal" evidence="2">
    <location>
        <begin position="4"/>
        <end position="37"/>
    </location>
</feature>
<dbReference type="GO" id="GO:0003677">
    <property type="term" value="F:DNA binding"/>
    <property type="evidence" value="ECO:0007669"/>
    <property type="project" value="InterPro"/>
</dbReference>
<dbReference type="EMBL" id="WUYC01000004">
    <property type="protein sequence ID" value="MBM4715834.1"/>
    <property type="molecule type" value="Genomic_DNA"/>
</dbReference>
<dbReference type="InterPro" id="IPR003346">
    <property type="entry name" value="Transposase_20"/>
</dbReference>
<feature type="compositionally biased region" description="Polar residues" evidence="1">
    <location>
        <begin position="1"/>
        <end position="16"/>
    </location>
</feature>
<evidence type="ECO:0000259" key="2">
    <source>
        <dbReference type="Pfam" id="PF02371"/>
    </source>
</evidence>
<dbReference type="AlphaFoldDB" id="A0AAE2W8B1"/>
<dbReference type="RefSeq" id="WP_157419594.1">
    <property type="nucleotide sequence ID" value="NZ_LRQY01000037.1"/>
</dbReference>
<sequence length="65" mass="7254">MNRTESSSGTTRSQGPITKARNENVRRLLIEGAWHHHRPYCPSADRRWDQASAAGLWLGPAGNRA</sequence>
<dbReference type="GO" id="GO:0006313">
    <property type="term" value="P:DNA transposition"/>
    <property type="evidence" value="ECO:0007669"/>
    <property type="project" value="InterPro"/>
</dbReference>
<gene>
    <name evidence="3" type="ORF">GS551_16820</name>
</gene>